<evidence type="ECO:0000313" key="3">
    <source>
        <dbReference type="Proteomes" id="UP000198926"/>
    </source>
</evidence>
<keyword evidence="2" id="KW-0808">Transferase</keyword>
<dbReference type="Pfam" id="PF13302">
    <property type="entry name" value="Acetyltransf_3"/>
    <property type="match status" value="1"/>
</dbReference>
<dbReference type="InterPro" id="IPR051531">
    <property type="entry name" value="N-acetyltransferase"/>
</dbReference>
<name>A0A1I6LCI4_9RHOB</name>
<organism evidence="2 3">
    <name type="scientific">Yoonia litorea</name>
    <dbReference type="NCBI Taxonomy" id="1123755"/>
    <lineage>
        <taxon>Bacteria</taxon>
        <taxon>Pseudomonadati</taxon>
        <taxon>Pseudomonadota</taxon>
        <taxon>Alphaproteobacteria</taxon>
        <taxon>Rhodobacterales</taxon>
        <taxon>Paracoccaceae</taxon>
        <taxon>Yoonia</taxon>
    </lineage>
</organism>
<reference evidence="2 3" key="1">
    <citation type="submission" date="2016-10" db="EMBL/GenBank/DDBJ databases">
        <authorList>
            <person name="de Groot N.N."/>
        </authorList>
    </citation>
    <scope>NUCLEOTIDE SEQUENCE [LARGE SCALE GENOMIC DNA]</scope>
    <source>
        <strain evidence="2 3">DSM 29433</strain>
    </source>
</reference>
<gene>
    <name evidence="2" type="ORF">SAMN05444714_0391</name>
</gene>
<dbReference type="Proteomes" id="UP000198926">
    <property type="component" value="Unassembled WGS sequence"/>
</dbReference>
<protein>
    <submittedName>
        <fullName evidence="2">Protein N-acetyltransferase, RimJ/RimL family</fullName>
    </submittedName>
</protein>
<dbReference type="OrthoDB" id="5295305at2"/>
<dbReference type="PANTHER" id="PTHR43792:SF1">
    <property type="entry name" value="N-ACETYLTRANSFERASE DOMAIN-CONTAINING PROTEIN"/>
    <property type="match status" value="1"/>
</dbReference>
<dbReference type="InterPro" id="IPR016181">
    <property type="entry name" value="Acyl_CoA_acyltransferase"/>
</dbReference>
<dbReference type="PANTHER" id="PTHR43792">
    <property type="entry name" value="GNAT FAMILY, PUTATIVE (AFU_ORTHOLOGUE AFUA_3G00765)-RELATED-RELATED"/>
    <property type="match status" value="1"/>
</dbReference>
<feature type="domain" description="N-acetyltransferase" evidence="1">
    <location>
        <begin position="15"/>
        <end position="176"/>
    </location>
</feature>
<dbReference type="Gene3D" id="3.40.630.30">
    <property type="match status" value="1"/>
</dbReference>
<dbReference type="AlphaFoldDB" id="A0A1I6LCI4"/>
<evidence type="ECO:0000313" key="2">
    <source>
        <dbReference type="EMBL" id="SFS01186.1"/>
    </source>
</evidence>
<dbReference type="RefSeq" id="WP_090203304.1">
    <property type="nucleotide sequence ID" value="NZ_FOZM01000001.1"/>
</dbReference>
<keyword evidence="3" id="KW-1185">Reference proteome</keyword>
<dbReference type="PROSITE" id="PS51186">
    <property type="entry name" value="GNAT"/>
    <property type="match status" value="1"/>
</dbReference>
<dbReference type="STRING" id="1123755.SAMN05444714_0391"/>
<accession>A0A1I6LCI4</accession>
<sequence>MSELSPNTTITTKRLRLEPFAPDHATALNAINNEPEVMEFLSSGDPQSLDETRAGIARVQERWARLGYGWWSIFLRKTDTIIGAACVQNVSLIEGAELEIGWRLATAATGKGYATEAGLAAARYAFDVVGVDHVIAVADQRNINSHRVMKRIGMQFRSIERHYDEDCTTYVLHKADLTRS</sequence>
<dbReference type="GO" id="GO:0016747">
    <property type="term" value="F:acyltransferase activity, transferring groups other than amino-acyl groups"/>
    <property type="evidence" value="ECO:0007669"/>
    <property type="project" value="InterPro"/>
</dbReference>
<dbReference type="InterPro" id="IPR000182">
    <property type="entry name" value="GNAT_dom"/>
</dbReference>
<dbReference type="EMBL" id="FOZM01000001">
    <property type="protein sequence ID" value="SFS01186.1"/>
    <property type="molecule type" value="Genomic_DNA"/>
</dbReference>
<dbReference type="SUPFAM" id="SSF55729">
    <property type="entry name" value="Acyl-CoA N-acyltransferases (Nat)"/>
    <property type="match status" value="1"/>
</dbReference>
<evidence type="ECO:0000259" key="1">
    <source>
        <dbReference type="PROSITE" id="PS51186"/>
    </source>
</evidence>
<proteinExistence type="predicted"/>